<organism evidence="2 3">
    <name type="scientific">Parasedimentitalea psychrophila</name>
    <dbReference type="NCBI Taxonomy" id="2997337"/>
    <lineage>
        <taxon>Bacteria</taxon>
        <taxon>Pseudomonadati</taxon>
        <taxon>Pseudomonadota</taxon>
        <taxon>Alphaproteobacteria</taxon>
        <taxon>Rhodobacterales</taxon>
        <taxon>Paracoccaceae</taxon>
        <taxon>Parasedimentitalea</taxon>
    </lineage>
</organism>
<dbReference type="Proteomes" id="UP001238334">
    <property type="component" value="Chromosome"/>
</dbReference>
<name>A0A9Y2P6K1_9RHOB</name>
<dbReference type="CDD" id="cd06532">
    <property type="entry name" value="Glyco_transf_25"/>
    <property type="match status" value="1"/>
</dbReference>
<dbReference type="AlphaFoldDB" id="A0A9Y2P6K1"/>
<dbReference type="RefSeq" id="WP_270921214.1">
    <property type="nucleotide sequence ID" value="NZ_CP127247.1"/>
</dbReference>
<evidence type="ECO:0000259" key="1">
    <source>
        <dbReference type="Pfam" id="PF01755"/>
    </source>
</evidence>
<dbReference type="EMBL" id="CP127247">
    <property type="protein sequence ID" value="WIY24780.1"/>
    <property type="molecule type" value="Genomic_DNA"/>
</dbReference>
<accession>A0A9Y2P6K1</accession>
<gene>
    <name evidence="2" type="ORF">QPJ95_20065</name>
</gene>
<keyword evidence="3" id="KW-1185">Reference proteome</keyword>
<reference evidence="2 3" key="1">
    <citation type="submission" date="2023-06" db="EMBL/GenBank/DDBJ databases">
        <title>Parasedimentitalea psychrophila sp. nov., a psychrophilic bacterium isolated from deep-sea sediment.</title>
        <authorList>
            <person name="Li A."/>
        </authorList>
    </citation>
    <scope>NUCLEOTIDE SEQUENCE [LARGE SCALE GENOMIC DNA]</scope>
    <source>
        <strain evidence="2 3">QS115</strain>
    </source>
</reference>
<evidence type="ECO:0000313" key="2">
    <source>
        <dbReference type="EMBL" id="WIY24780.1"/>
    </source>
</evidence>
<protein>
    <submittedName>
        <fullName evidence="2">Glycosyltransferase family 25 protein</fullName>
    </submittedName>
</protein>
<proteinExistence type="predicted"/>
<sequence>MKVPGYYINLDRAKKRSEHMLSEVSRLNLPLTRLPAVDGTNLSREQIDALHQPEKGMHRLSGPEVGCFLSHRAAWEKIAAGQHKFGAVFEDDLKFSDDSKTLLNDDSWLPSDADIIKIETYQRKAVVSPPFVDVGKTRQLGRLKSRHLGAGGYILSQSIANRLVERTQRFKVPVDYLMFDAKYAIFPEITPWQLFPAICVQQVRTHQSFLPEGAEKSSLDSARKVLKLRGWAKVQRELSRPVTNLSREFSARLHARQAGGKWMFIRYEE</sequence>
<dbReference type="KEGG" id="ppso:QPJ95_20065"/>
<evidence type="ECO:0000313" key="3">
    <source>
        <dbReference type="Proteomes" id="UP001238334"/>
    </source>
</evidence>
<feature type="domain" description="Glycosyl transferase family 25" evidence="1">
    <location>
        <begin position="6"/>
        <end position="178"/>
    </location>
</feature>
<dbReference type="Pfam" id="PF01755">
    <property type="entry name" value="Glyco_transf_25"/>
    <property type="match status" value="1"/>
</dbReference>
<dbReference type="InterPro" id="IPR002654">
    <property type="entry name" value="Glyco_trans_25"/>
</dbReference>